<dbReference type="PANTHER" id="PTHR36925">
    <property type="entry name" value="COBALT-PRECORRIN-6A REDUCTASE"/>
    <property type="match status" value="1"/>
</dbReference>
<dbReference type="RefSeq" id="WP_099082599.1">
    <property type="nucleotide sequence ID" value="NZ_AWQQ01000041.1"/>
</dbReference>
<comment type="caution">
    <text evidence="4">The sequence shown here is derived from an EMBL/GenBank/DDBJ whole genome shotgun (WGS) entry which is preliminary data.</text>
</comment>
<reference evidence="4 5" key="1">
    <citation type="submission" date="2013-09" db="EMBL/GenBank/DDBJ databases">
        <title>Biodegradation of hydrocarbons in the deep terrestrial subsurface : characterization of a microbial consortium composed of two Desulfotomaculum species originating from a deep geological formation.</title>
        <authorList>
            <person name="Aullo T."/>
            <person name="Berlendis S."/>
            <person name="Lascourreges J.-F."/>
            <person name="Dessort D."/>
            <person name="Saint-Laurent S."/>
            <person name="Schraauwers B."/>
            <person name="Mas J."/>
            <person name="Magot M."/>
            <person name="Ranchou-Peyruse A."/>
        </authorList>
    </citation>
    <scope>NUCLEOTIDE SEQUENCE [LARGE SCALE GENOMIC DNA]</scope>
    <source>
        <strain evidence="4 5">Bs107</strain>
    </source>
</reference>
<dbReference type="UniPathway" id="UPA00148"/>
<dbReference type="PANTHER" id="PTHR36925:SF1">
    <property type="entry name" value="COBALT-PRECORRIN-6A REDUCTASE"/>
    <property type="match status" value="1"/>
</dbReference>
<evidence type="ECO:0000256" key="1">
    <source>
        <dbReference type="ARBA" id="ARBA00004953"/>
    </source>
</evidence>
<dbReference type="Proteomes" id="UP000222564">
    <property type="component" value="Unassembled WGS sequence"/>
</dbReference>
<dbReference type="NCBIfam" id="TIGR00715">
    <property type="entry name" value="precor6x_red"/>
    <property type="match status" value="1"/>
</dbReference>
<sequence length="252" mass="26625">MILVLAGTLEGRDTAALLQQAGFPVTASVVTGYGCDLLQKQGLNRILTGVLDEAALTAILQQGVRLLVDATHPFAALASHTAMAAARVTGVPYLRLERPAAELPVHPMVYRAADLESAVSQALSLGKVLFSTLGSKSLPPLLTAASQAGVKVIVRVLPDSGVIRRCLELGLTPGEIIALQGPCSMELNKAFYRHYQAEVVLTKDSGSTGGVAEKVAAAVEAGIPVVVWQRPKIYYPLVFHKPEEILAIALNM</sequence>
<dbReference type="Pfam" id="PF02571">
    <property type="entry name" value="CbiJ"/>
    <property type="match status" value="1"/>
</dbReference>
<evidence type="ECO:0000256" key="3">
    <source>
        <dbReference type="ARBA" id="ARBA00023002"/>
    </source>
</evidence>
<keyword evidence="2" id="KW-0169">Cobalamin biosynthesis</keyword>
<keyword evidence="3" id="KW-0560">Oxidoreductase</keyword>
<organism evidence="4 5">
    <name type="scientific">Desulforamulus profundi</name>
    <dbReference type="NCBI Taxonomy" id="1383067"/>
    <lineage>
        <taxon>Bacteria</taxon>
        <taxon>Bacillati</taxon>
        <taxon>Bacillota</taxon>
        <taxon>Clostridia</taxon>
        <taxon>Eubacteriales</taxon>
        <taxon>Peptococcaceae</taxon>
        <taxon>Desulforamulus</taxon>
    </lineage>
</organism>
<evidence type="ECO:0000313" key="4">
    <source>
        <dbReference type="EMBL" id="PHJ38888.1"/>
    </source>
</evidence>
<dbReference type="EMBL" id="AWQQ01000041">
    <property type="protein sequence ID" value="PHJ38888.1"/>
    <property type="molecule type" value="Genomic_DNA"/>
</dbReference>
<keyword evidence="5" id="KW-1185">Reference proteome</keyword>
<dbReference type="AlphaFoldDB" id="A0A2C6MFF2"/>
<dbReference type="GO" id="GO:0016994">
    <property type="term" value="F:precorrin-6A reductase activity"/>
    <property type="evidence" value="ECO:0007669"/>
    <property type="project" value="InterPro"/>
</dbReference>
<dbReference type="InterPro" id="IPR003723">
    <property type="entry name" value="Precorrin-6x_reduct"/>
</dbReference>
<evidence type="ECO:0000313" key="5">
    <source>
        <dbReference type="Proteomes" id="UP000222564"/>
    </source>
</evidence>
<evidence type="ECO:0000256" key="2">
    <source>
        <dbReference type="ARBA" id="ARBA00022573"/>
    </source>
</evidence>
<accession>A0A2C6MFF2</accession>
<proteinExistence type="predicted"/>
<protein>
    <submittedName>
        <fullName evidence="4">Precorrin-6x reductase</fullName>
    </submittedName>
</protein>
<gene>
    <name evidence="4" type="ORF">P378_06730</name>
</gene>
<comment type="pathway">
    <text evidence="1">Cofactor biosynthesis; adenosylcobalamin biosynthesis.</text>
</comment>
<dbReference type="PROSITE" id="PS51014">
    <property type="entry name" value="COBK_CBIJ"/>
    <property type="match status" value="1"/>
</dbReference>
<name>A0A2C6MFF2_9FIRM</name>
<dbReference type="OrthoDB" id="9780707at2"/>
<dbReference type="GO" id="GO:0009236">
    <property type="term" value="P:cobalamin biosynthetic process"/>
    <property type="evidence" value="ECO:0007669"/>
    <property type="project" value="UniProtKB-UniPathway"/>
</dbReference>